<proteinExistence type="predicted"/>
<dbReference type="WBParaSite" id="RSKR_0000202700.1">
    <property type="protein sequence ID" value="RSKR_0000202700.1"/>
    <property type="gene ID" value="RSKR_0000202700"/>
</dbReference>
<evidence type="ECO:0000313" key="2">
    <source>
        <dbReference type="WBParaSite" id="RSKR_0000202700.1"/>
    </source>
</evidence>
<accession>A0AC35TMG8</accession>
<name>A0AC35TMG8_9BILA</name>
<evidence type="ECO:0000313" key="1">
    <source>
        <dbReference type="Proteomes" id="UP000095286"/>
    </source>
</evidence>
<sequence>MAFDPILNSRLTLDFSPPIHIDTFRQNAILQACQLRDSFSNDNINDEYVPLSNSREVSVARGALSTDDEEDDLPTSSKAAAKSKKVNKEGWWFEESCKDKIKEHKAKHETVLSLLNRANSVEGESMSYYQRLNEKPESKIHDDCFNTIGTDTKLNLDLSIHQDGFLKFIESINGSVDNAISATVTVKSYAEQALSQTTKYLEALICGPPSRELHLETSKIAFKRFQLSTDCNLKSLYCKKLKYYHWQTYGIVNRSIDKKEKVPEDIRMTAIVFRPLIPKDYMRPKRIACRYRIMEKQFLVRGDNSLLSFRNKLLCQWDLLCVNKEDEICAAKTNGFFLQLIPSSFLFIHDTFYLDMTRDNAINLAKEYVEFMKTRKHIYGPTKIQDIANVKISDLTIRLGQPYVFVHMGGKCEHQFTFSDIRMLSYDDYYHLSTYPLKVYEYMRSKKCKVCKLAYPRVLVTKSDRMPQLPRLLCKQCFHNFHYVRTVKAGEFEAFDFIDKCVLK</sequence>
<reference evidence="2" key="1">
    <citation type="submission" date="2016-11" db="UniProtKB">
        <authorList>
            <consortium name="WormBaseParasite"/>
        </authorList>
    </citation>
    <scope>IDENTIFICATION</scope>
    <source>
        <strain evidence="2">KR3021</strain>
    </source>
</reference>
<organism evidence="1 2">
    <name type="scientific">Rhabditophanes sp. KR3021</name>
    <dbReference type="NCBI Taxonomy" id="114890"/>
    <lineage>
        <taxon>Eukaryota</taxon>
        <taxon>Metazoa</taxon>
        <taxon>Ecdysozoa</taxon>
        <taxon>Nematoda</taxon>
        <taxon>Chromadorea</taxon>
        <taxon>Rhabditida</taxon>
        <taxon>Tylenchina</taxon>
        <taxon>Panagrolaimomorpha</taxon>
        <taxon>Strongyloidoidea</taxon>
        <taxon>Alloionematidae</taxon>
        <taxon>Rhabditophanes</taxon>
    </lineage>
</organism>
<protein>
    <submittedName>
        <fullName evidence="2">snRNA-activating protein complex subunit 3</fullName>
    </submittedName>
</protein>
<dbReference type="Proteomes" id="UP000095286">
    <property type="component" value="Unplaced"/>
</dbReference>